<dbReference type="PANTHER" id="PTHR32309:SF13">
    <property type="entry name" value="FERRIC ENTEROBACTIN TRANSPORT PROTEIN FEPE"/>
    <property type="match status" value="1"/>
</dbReference>
<evidence type="ECO:0000256" key="4">
    <source>
        <dbReference type="ARBA" id="ARBA00022989"/>
    </source>
</evidence>
<dbReference type="GO" id="GO:0004713">
    <property type="term" value="F:protein tyrosine kinase activity"/>
    <property type="evidence" value="ECO:0007669"/>
    <property type="project" value="TreeGrafter"/>
</dbReference>
<dbReference type="GO" id="GO:0005886">
    <property type="term" value="C:plasma membrane"/>
    <property type="evidence" value="ECO:0007669"/>
    <property type="project" value="UniProtKB-SubCell"/>
</dbReference>
<name>A0AAU8FV44_9BACT</name>
<dbReference type="EMBL" id="CP159289">
    <property type="protein sequence ID" value="XCH27871.1"/>
    <property type="molecule type" value="Genomic_DNA"/>
</dbReference>
<gene>
    <name evidence="8" type="ORF">ABV298_16360</name>
</gene>
<keyword evidence="2" id="KW-1003">Cell membrane</keyword>
<evidence type="ECO:0000256" key="1">
    <source>
        <dbReference type="ARBA" id="ARBA00004651"/>
    </source>
</evidence>
<dbReference type="InterPro" id="IPR003856">
    <property type="entry name" value="LPS_length_determ_N"/>
</dbReference>
<feature type="transmembrane region" description="Helical" evidence="6">
    <location>
        <begin position="30"/>
        <end position="48"/>
    </location>
</feature>
<comment type="subcellular location">
    <subcellularLocation>
        <location evidence="1">Cell membrane</location>
        <topology evidence="1">Multi-pass membrane protein</topology>
    </subcellularLocation>
</comment>
<dbReference type="Pfam" id="PF02706">
    <property type="entry name" value="Wzz"/>
    <property type="match status" value="1"/>
</dbReference>
<dbReference type="AlphaFoldDB" id="A0AAU8FV44"/>
<accession>A0AAU8FV44</accession>
<evidence type="ECO:0000256" key="5">
    <source>
        <dbReference type="ARBA" id="ARBA00023136"/>
    </source>
</evidence>
<keyword evidence="3 6" id="KW-0812">Transmembrane</keyword>
<evidence type="ECO:0000256" key="3">
    <source>
        <dbReference type="ARBA" id="ARBA00022692"/>
    </source>
</evidence>
<proteinExistence type="predicted"/>
<feature type="domain" description="Polysaccharide chain length determinant N-terminal" evidence="7">
    <location>
        <begin position="22"/>
        <end position="110"/>
    </location>
</feature>
<evidence type="ECO:0000256" key="6">
    <source>
        <dbReference type="SAM" id="Phobius"/>
    </source>
</evidence>
<reference evidence="8" key="1">
    <citation type="submission" date="2024-06" db="EMBL/GenBank/DDBJ databases">
        <title>Sequencing and assembly of the genome of Dyadobacter sp. strain 676, a symbiont of Cyamopsis tetragonoloba.</title>
        <authorList>
            <person name="Guro P."/>
            <person name="Sazanova A."/>
            <person name="Kuznetsova I."/>
            <person name="Belimov A."/>
            <person name="Safronova V."/>
        </authorList>
    </citation>
    <scope>NUCLEOTIDE SEQUENCE</scope>
    <source>
        <strain evidence="8">676</strain>
    </source>
</reference>
<organism evidence="8">
    <name type="scientific">Dyadobacter sp. 676</name>
    <dbReference type="NCBI Taxonomy" id="3088362"/>
    <lineage>
        <taxon>Bacteria</taxon>
        <taxon>Pseudomonadati</taxon>
        <taxon>Bacteroidota</taxon>
        <taxon>Cytophagia</taxon>
        <taxon>Cytophagales</taxon>
        <taxon>Spirosomataceae</taxon>
        <taxon>Dyadobacter</taxon>
    </lineage>
</organism>
<evidence type="ECO:0000313" key="8">
    <source>
        <dbReference type="EMBL" id="XCH27871.1"/>
    </source>
</evidence>
<sequence>MPAAKFSIAEFSPLQDWAVNPLWRSIQFRWYWIPLSTFLFAALGFVFLRYKTPHYHIAASLLVQDNSRGSDFRETALLEELGLPDATSSVENEIEILKSRTLLNRVVNDLHLTTRYFATGHLKTTEIYEKKTFRRSFPETAVRQAGNISH</sequence>
<dbReference type="InterPro" id="IPR050445">
    <property type="entry name" value="Bact_polysacc_biosynth/exp"/>
</dbReference>
<protein>
    <submittedName>
        <fullName evidence="8">Wzz/FepE/Etk N-terminal domain-containing protein</fullName>
    </submittedName>
</protein>
<evidence type="ECO:0000256" key="2">
    <source>
        <dbReference type="ARBA" id="ARBA00022475"/>
    </source>
</evidence>
<evidence type="ECO:0000259" key="7">
    <source>
        <dbReference type="Pfam" id="PF02706"/>
    </source>
</evidence>
<keyword evidence="4 6" id="KW-1133">Transmembrane helix</keyword>
<dbReference type="RefSeq" id="WP_353723110.1">
    <property type="nucleotide sequence ID" value="NZ_CP159289.1"/>
</dbReference>
<keyword evidence="5 6" id="KW-0472">Membrane</keyword>
<dbReference type="PANTHER" id="PTHR32309">
    <property type="entry name" value="TYROSINE-PROTEIN KINASE"/>
    <property type="match status" value="1"/>
</dbReference>